<sequence length="1303" mass="147448">MAERALTDWQAFETRLERVLAVDRSRLRGLLGRCRKAERDGKPFDRNLVRLEEGLRAAQALYERRLSSRPAVSYPDDLPIAERRAEIAELIREHPTVVVCGETGSGKSTQLPKIAMEAGRGACGLIGHTQPRRIAARSVAARVAEELGTPLGKNVGYKIRFTDVTSPDATVKVMTDGVLLAELQGDPMLLAYDTLIIDEAHERSLNIDFLMAAIRRIQSKRSDLRLIITSATIDPQRFAEHFSHRGEPAPIVEVAGRTYPVDLRYRPVEPTESNPEGDPGRALLDAVDEVFHEGPGDVLVFVATERDVREVSKMLRGRYEKARSNRVEILPLYARLTGTEQNRVFRGHPGRRIVVATNVAESSITVPGIRYVVDTGLARVSRFSSRARVQRLPIEPVSRASADQRKGRCGRVGPGVCIRLYDEEDYAGRDAFTPPEMLRTNLAAVILRSMGLGLGALERLPLLEQPRPSRVNDGRKTLYELGAIDDHGTLTKIGRQLARMPVDPRVARMVLAAESENVLSEVLVIASALEVADPRERPAEQQGEADAAHERFSDERSDFMAYLELWDFYHDLKGKLSRNQLRKACAQNFLSATRMREWTEVHRQLREVAIECGLKPRARREDFDAIHRSLLTGLLSGIAYLKDEREYIGSGQQKLVIWPGSGLARRKPKWIMAAERVETSRRFARTVAQIDPGWIEPIAENLIKRSYREPLWDRAAGTVMAEEKVTLFGLPVVPKRRVRYGRVDPKTSRRLFIAHALVDGDVDLEDEAYAANRALIGEIESLEAKLRRRGLMAEREAIYDYYDRTLPAGVFDVVTLREWLKRERSRNANAMRMSRKDVLKEDAAWVTPEAFPDEIHFGKITLPLVYRLEPGDERDGVTVEVPREAVGQLDAHRVDWLVQGLLPEKLEGVIRNLPKEARRRLVPAPEVARKAAGMMRFGMGSLAESAARAFSEIAEVPVEAAWIDMVRVDDHLRMAIEVLDAERHSLMVSRDLGAVRRKIGLDLDSEILPDGDSPWPRVGITRWDFEDLPESVEVRRGGMTLRAFPVLRDEGQGVALRLVQDPDQANRETMRGLVRLIGLQVESGLRHRLRHDLRMEGLRLDYAPLGDARTLERAMMDRIVERAYLDEGVVIRHRGVYEAKLDRGWNRIEGVTSDVLSRVEAILSTWRAAQGAAERVRSRSRQVASDLAGQIGFLIYPGFLARTPWAWLAQFPRYLRAIELRVEKLERGEASRDRKQMAVFASRWNRYAKRAGEHRAAGISDPQLEHMRWMLEEWRVMLFAQELGTAVSVSERKLDEQWARVRG</sequence>
<dbReference type="SMART" id="SM00382">
    <property type="entry name" value="AAA"/>
    <property type="match status" value="1"/>
</dbReference>
<dbReference type="FunFam" id="1.20.120.1080:FF:000005">
    <property type="entry name" value="ATP-dependent helicase HrpA"/>
    <property type="match status" value="1"/>
</dbReference>
<dbReference type="GO" id="GO:0003723">
    <property type="term" value="F:RNA binding"/>
    <property type="evidence" value="ECO:0007669"/>
    <property type="project" value="TreeGrafter"/>
</dbReference>
<dbReference type="InterPro" id="IPR007502">
    <property type="entry name" value="Helicase-assoc_dom"/>
</dbReference>
<reference evidence="7 8" key="1">
    <citation type="submission" date="2019-02" db="EMBL/GenBank/DDBJ databases">
        <title>Deep-cultivation of Planctomycetes and their phenomic and genomic characterization uncovers novel biology.</title>
        <authorList>
            <person name="Wiegand S."/>
            <person name="Jogler M."/>
            <person name="Boedeker C."/>
            <person name="Pinto D."/>
            <person name="Vollmers J."/>
            <person name="Rivas-Marin E."/>
            <person name="Kohn T."/>
            <person name="Peeters S.H."/>
            <person name="Heuer A."/>
            <person name="Rast P."/>
            <person name="Oberbeckmann S."/>
            <person name="Bunk B."/>
            <person name="Jeske O."/>
            <person name="Meyerdierks A."/>
            <person name="Storesund J.E."/>
            <person name="Kallscheuer N."/>
            <person name="Luecker S."/>
            <person name="Lage O.M."/>
            <person name="Pohl T."/>
            <person name="Merkel B.J."/>
            <person name="Hornburger P."/>
            <person name="Mueller R.-W."/>
            <person name="Bruemmer F."/>
            <person name="Labrenz M."/>
            <person name="Spormann A.M."/>
            <person name="Op den Camp H."/>
            <person name="Overmann J."/>
            <person name="Amann R."/>
            <person name="Jetten M.S.M."/>
            <person name="Mascher T."/>
            <person name="Medema M.H."/>
            <person name="Devos D.P."/>
            <person name="Kaster A.-K."/>
            <person name="Ovreas L."/>
            <person name="Rohde M."/>
            <person name="Galperin M.Y."/>
            <person name="Jogler C."/>
        </authorList>
    </citation>
    <scope>NUCLEOTIDE SEQUENCE [LARGE SCALE GENOMIC DNA]</scope>
    <source>
        <strain evidence="7 8">Pan265</strain>
    </source>
</reference>
<accession>A0A518BW29</accession>
<protein>
    <submittedName>
        <fullName evidence="7">ATP-dependent RNA helicase HrpB</fullName>
        <ecNumber evidence="7">3.6.4.13</ecNumber>
    </submittedName>
</protein>
<evidence type="ECO:0000313" key="8">
    <source>
        <dbReference type="Proteomes" id="UP000320386"/>
    </source>
</evidence>
<dbReference type="InterPro" id="IPR003593">
    <property type="entry name" value="AAA+_ATPase"/>
</dbReference>
<dbReference type="PROSITE" id="PS51192">
    <property type="entry name" value="HELICASE_ATP_BIND_1"/>
    <property type="match status" value="1"/>
</dbReference>
<dbReference type="InterPro" id="IPR027417">
    <property type="entry name" value="P-loop_NTPase"/>
</dbReference>
<evidence type="ECO:0000256" key="2">
    <source>
        <dbReference type="ARBA" id="ARBA00022801"/>
    </source>
</evidence>
<feature type="domain" description="Helicase C-terminal" evidence="6">
    <location>
        <begin position="282"/>
        <end position="453"/>
    </location>
</feature>
<dbReference type="InterPro" id="IPR014001">
    <property type="entry name" value="Helicase_ATP-bd"/>
</dbReference>
<dbReference type="Pfam" id="PF21010">
    <property type="entry name" value="HA2_C"/>
    <property type="match status" value="1"/>
</dbReference>
<evidence type="ECO:0000259" key="6">
    <source>
        <dbReference type="PROSITE" id="PS51194"/>
    </source>
</evidence>
<dbReference type="OrthoDB" id="9808833at2"/>
<dbReference type="Pfam" id="PF11898">
    <property type="entry name" value="DUF3418"/>
    <property type="match status" value="1"/>
</dbReference>
<dbReference type="Pfam" id="PF07717">
    <property type="entry name" value="OB_NTP_bind"/>
    <property type="match status" value="1"/>
</dbReference>
<dbReference type="Proteomes" id="UP000320386">
    <property type="component" value="Chromosome"/>
</dbReference>
<organism evidence="7 8">
    <name type="scientific">Mucisphaera calidilacus</name>
    <dbReference type="NCBI Taxonomy" id="2527982"/>
    <lineage>
        <taxon>Bacteria</taxon>
        <taxon>Pseudomonadati</taxon>
        <taxon>Planctomycetota</taxon>
        <taxon>Phycisphaerae</taxon>
        <taxon>Phycisphaerales</taxon>
        <taxon>Phycisphaeraceae</taxon>
        <taxon>Mucisphaera</taxon>
    </lineage>
</organism>
<dbReference type="InterPro" id="IPR011709">
    <property type="entry name" value="DEAD-box_helicase_OB_fold"/>
</dbReference>
<proteinExistence type="predicted"/>
<dbReference type="GO" id="GO:0003724">
    <property type="term" value="F:RNA helicase activity"/>
    <property type="evidence" value="ECO:0007669"/>
    <property type="project" value="UniProtKB-EC"/>
</dbReference>
<dbReference type="Gene3D" id="3.40.50.300">
    <property type="entry name" value="P-loop containing nucleotide triphosphate hydrolases"/>
    <property type="match status" value="2"/>
</dbReference>
<dbReference type="CDD" id="cd18791">
    <property type="entry name" value="SF2_C_RHA"/>
    <property type="match status" value="1"/>
</dbReference>
<evidence type="ECO:0000256" key="1">
    <source>
        <dbReference type="ARBA" id="ARBA00022741"/>
    </source>
</evidence>
<gene>
    <name evidence="7" type="primary">hrpB</name>
    <name evidence="7" type="ORF">Pan265_10270</name>
</gene>
<dbReference type="Pfam" id="PF00270">
    <property type="entry name" value="DEAD"/>
    <property type="match status" value="1"/>
</dbReference>
<dbReference type="InterPro" id="IPR011545">
    <property type="entry name" value="DEAD/DEAH_box_helicase_dom"/>
</dbReference>
<dbReference type="InterPro" id="IPR048333">
    <property type="entry name" value="HA2_WH"/>
</dbReference>
<dbReference type="Pfam" id="PF00271">
    <property type="entry name" value="Helicase_C"/>
    <property type="match status" value="1"/>
</dbReference>
<dbReference type="PANTHER" id="PTHR18934">
    <property type="entry name" value="ATP-DEPENDENT RNA HELICASE"/>
    <property type="match status" value="1"/>
</dbReference>
<evidence type="ECO:0000256" key="3">
    <source>
        <dbReference type="ARBA" id="ARBA00022806"/>
    </source>
</evidence>
<dbReference type="SMART" id="SM00490">
    <property type="entry name" value="HELICc"/>
    <property type="match status" value="1"/>
</dbReference>
<keyword evidence="3 7" id="KW-0347">Helicase</keyword>
<evidence type="ECO:0000313" key="7">
    <source>
        <dbReference type="EMBL" id="QDU71178.1"/>
    </source>
</evidence>
<evidence type="ECO:0000256" key="4">
    <source>
        <dbReference type="ARBA" id="ARBA00022840"/>
    </source>
</evidence>
<dbReference type="Pfam" id="PF04408">
    <property type="entry name" value="WHD_HA2"/>
    <property type="match status" value="1"/>
</dbReference>
<dbReference type="SMART" id="SM00847">
    <property type="entry name" value="HA2"/>
    <property type="match status" value="1"/>
</dbReference>
<keyword evidence="1" id="KW-0547">Nucleotide-binding</keyword>
<dbReference type="GO" id="GO:0005524">
    <property type="term" value="F:ATP binding"/>
    <property type="evidence" value="ECO:0007669"/>
    <property type="project" value="UniProtKB-KW"/>
</dbReference>
<dbReference type="InterPro" id="IPR024590">
    <property type="entry name" value="HrpA_C"/>
</dbReference>
<dbReference type="PROSITE" id="PS51194">
    <property type="entry name" value="HELICASE_CTER"/>
    <property type="match status" value="1"/>
</dbReference>
<name>A0A518BW29_9BACT</name>
<dbReference type="PANTHER" id="PTHR18934:SF99">
    <property type="entry name" value="ATP-DEPENDENT RNA HELICASE DHX37-RELATED"/>
    <property type="match status" value="1"/>
</dbReference>
<dbReference type="EMBL" id="CP036280">
    <property type="protein sequence ID" value="QDU71178.1"/>
    <property type="molecule type" value="Genomic_DNA"/>
</dbReference>
<dbReference type="KEGG" id="mcad:Pan265_10270"/>
<dbReference type="SMART" id="SM00487">
    <property type="entry name" value="DEXDc"/>
    <property type="match status" value="1"/>
</dbReference>
<evidence type="ECO:0000259" key="5">
    <source>
        <dbReference type="PROSITE" id="PS51192"/>
    </source>
</evidence>
<dbReference type="InterPro" id="IPR010222">
    <property type="entry name" value="RNA_helicase_HrpA"/>
</dbReference>
<dbReference type="EC" id="3.6.4.13" evidence="7"/>
<dbReference type="InterPro" id="IPR001650">
    <property type="entry name" value="Helicase_C-like"/>
</dbReference>
<dbReference type="GO" id="GO:0016787">
    <property type="term" value="F:hydrolase activity"/>
    <property type="evidence" value="ECO:0007669"/>
    <property type="project" value="UniProtKB-KW"/>
</dbReference>
<keyword evidence="8" id="KW-1185">Reference proteome</keyword>
<feature type="domain" description="Helicase ATP-binding" evidence="5">
    <location>
        <begin position="88"/>
        <end position="251"/>
    </location>
</feature>
<dbReference type="SUPFAM" id="SSF52540">
    <property type="entry name" value="P-loop containing nucleoside triphosphate hydrolases"/>
    <property type="match status" value="1"/>
</dbReference>
<keyword evidence="2 7" id="KW-0378">Hydrolase</keyword>
<dbReference type="NCBIfam" id="TIGR01967">
    <property type="entry name" value="DEAH_box_HrpA"/>
    <property type="match status" value="1"/>
</dbReference>
<dbReference type="Gene3D" id="1.20.120.1080">
    <property type="match status" value="1"/>
</dbReference>
<keyword evidence="4" id="KW-0067">ATP-binding</keyword>